<evidence type="ECO:0000313" key="3">
    <source>
        <dbReference type="Proteomes" id="UP001385951"/>
    </source>
</evidence>
<protein>
    <recommendedName>
        <fullName evidence="4">F-box domain-containing protein</fullName>
    </recommendedName>
</protein>
<feature type="region of interest" description="Disordered" evidence="1">
    <location>
        <begin position="1"/>
        <end position="93"/>
    </location>
</feature>
<dbReference type="AlphaFoldDB" id="A0AAW0H0Y0"/>
<evidence type="ECO:0000256" key="1">
    <source>
        <dbReference type="SAM" id="MobiDB-lite"/>
    </source>
</evidence>
<feature type="region of interest" description="Disordered" evidence="1">
    <location>
        <begin position="138"/>
        <end position="188"/>
    </location>
</feature>
<accession>A0AAW0H0Y0</accession>
<feature type="compositionally biased region" description="Low complexity" evidence="1">
    <location>
        <begin position="61"/>
        <end position="73"/>
    </location>
</feature>
<evidence type="ECO:0000313" key="2">
    <source>
        <dbReference type="EMBL" id="KAK7696654.1"/>
    </source>
</evidence>
<feature type="compositionally biased region" description="Basic and acidic residues" evidence="1">
    <location>
        <begin position="1"/>
        <end position="20"/>
    </location>
</feature>
<dbReference type="SUPFAM" id="SSF52047">
    <property type="entry name" value="RNI-like"/>
    <property type="match status" value="1"/>
</dbReference>
<evidence type="ECO:0008006" key="4">
    <source>
        <dbReference type="Google" id="ProtNLM"/>
    </source>
</evidence>
<dbReference type="EMBL" id="JASBNA010000001">
    <property type="protein sequence ID" value="KAK7696654.1"/>
    <property type="molecule type" value="Genomic_DNA"/>
</dbReference>
<proteinExistence type="predicted"/>
<feature type="compositionally biased region" description="Low complexity" evidence="1">
    <location>
        <begin position="21"/>
        <end position="35"/>
    </location>
</feature>
<keyword evidence="3" id="KW-1185">Reference proteome</keyword>
<organism evidence="2 3">
    <name type="scientific">Cerrena zonata</name>
    <dbReference type="NCBI Taxonomy" id="2478898"/>
    <lineage>
        <taxon>Eukaryota</taxon>
        <taxon>Fungi</taxon>
        <taxon>Dikarya</taxon>
        <taxon>Basidiomycota</taxon>
        <taxon>Agaricomycotina</taxon>
        <taxon>Agaricomycetes</taxon>
        <taxon>Polyporales</taxon>
        <taxon>Cerrenaceae</taxon>
        <taxon>Cerrena</taxon>
    </lineage>
</organism>
<name>A0AAW0H0Y0_9APHY</name>
<reference evidence="2 3" key="1">
    <citation type="submission" date="2022-09" db="EMBL/GenBank/DDBJ databases">
        <authorList>
            <person name="Palmer J.M."/>
        </authorList>
    </citation>
    <scope>NUCLEOTIDE SEQUENCE [LARGE SCALE GENOMIC DNA]</scope>
    <source>
        <strain evidence="2 3">DSM 7382</strain>
    </source>
</reference>
<dbReference type="Proteomes" id="UP001385951">
    <property type="component" value="Unassembled WGS sequence"/>
</dbReference>
<gene>
    <name evidence="2" type="ORF">QCA50_001312</name>
</gene>
<sequence length="669" mass="74822">MSATEYRDDNLQKYRDEDRPAGTSPASPPTIASSSLKRRASDASLDLSPIAKRARLIPANTSDTPDESSTSDTAETCVTAAMSSDAQKQDAERTCLGDPPAKIISTPTIPAQENTGTCLKTLLVEVPTSEGQIAAKPGIEAAETSAIDRKDPENISEVNESQDRTPSDPLFLDPGHKPQTETISTTDDRRAKKPLLLPLELHELILDCFWDDTEVSCGPVGYHVIRNCIKVCSRWYAAARPRFFREVILKSPKRLNGLISLIRDDPNIARWIRKVRLQGVTAPLYPFGKRQPDDAEKDGDSWLYSFPLCFGVPLPKLKKLELNDFAHVSRRREDCQAFARWIPGLATLTSVEILSVYQCEMSSNSFAAFMRAFLRLKSVWFCLVDFTRPNVGVLAANIAPSGESDPDIAPTIESEGAGSSLKGRSRPVEYPLFHPPPSLQSIIAKNTHDTLFDFSILRDCLCPKTLAQSLRVLVLGYQVCMESVARLISDLGVSPKLEHIQLHVGWYRNFFVECNVDISGLTNLQDLVLLSDHTSSTEISFNCRQLLSQVATTHLKSVTLIVYYDLDYIKKQLVGIDADLSQEKFSKLEAVHVKLINTAWSTDRLQKKKRLARMITPKIKNLLPLTNGRGILDVSPWWGIRLMPSKYKFFERCNLQLDRRELAKEPDLH</sequence>
<comment type="caution">
    <text evidence="2">The sequence shown here is derived from an EMBL/GenBank/DDBJ whole genome shotgun (WGS) entry which is preliminary data.</text>
</comment>